<keyword evidence="4 6" id="KW-0808">Transferase</keyword>
<comment type="function">
    <text evidence="6">Specifically methylates the N7 position of a guanine in 16S rRNA.</text>
</comment>
<comment type="caution">
    <text evidence="6">Lacks conserved residue(s) required for the propagation of feature annotation.</text>
</comment>
<keyword evidence="2 6" id="KW-0698">rRNA processing</keyword>
<protein>
    <recommendedName>
        <fullName evidence="6">Ribosomal RNA small subunit methyltransferase G</fullName>
        <ecNumber evidence="6">2.1.1.-</ecNumber>
    </recommendedName>
    <alternativeName>
        <fullName evidence="6">16S rRNA 7-methylguanosine methyltransferase</fullName>
        <shortName evidence="6">16S rRNA m7G methyltransferase</shortName>
    </alternativeName>
</protein>
<reference evidence="7 8" key="1">
    <citation type="submission" date="2015-06" db="EMBL/GenBank/DDBJ databases">
        <title>Genome sequencing of Thermotogales isolates from hydrothermal vents.</title>
        <authorList>
            <person name="Haverkamp T.H."/>
            <person name="Kublanov I.V."/>
            <person name="Nesbo C.L."/>
        </authorList>
    </citation>
    <scope>NUCLEOTIDE SEQUENCE [LARGE SCALE GENOMIC DNA]</scope>
    <source>
        <strain evidence="8">ik275mar</strain>
    </source>
</reference>
<feature type="binding site" evidence="6">
    <location>
        <position position="121"/>
    </location>
    <ligand>
        <name>S-adenosyl-L-methionine</name>
        <dbReference type="ChEBI" id="CHEBI:59789"/>
    </ligand>
</feature>
<dbReference type="InterPro" id="IPR003682">
    <property type="entry name" value="rRNA_ssu_MeTfrase_G"/>
</dbReference>
<dbReference type="GO" id="GO:0032259">
    <property type="term" value="P:methylation"/>
    <property type="evidence" value="ECO:0007669"/>
    <property type="project" value="UniProtKB-KW"/>
</dbReference>
<keyword evidence="5 6" id="KW-0949">S-adenosyl-L-methionine</keyword>
<comment type="caution">
    <text evidence="7">The sequence shown here is derived from an EMBL/GenBank/DDBJ whole genome shotgun (WGS) entry which is preliminary data.</text>
</comment>
<sequence>MKENVIREYIKRIVNAPFNLTAIKDENLAYYLLALDSLIPLEKIKLEGNFLDVGTGGGVPGVFIGIAFKHMKGLLVDASRKKVDYIRNTCRMLGINNLEFLHGRIEEQKNLKGTFDNVFSRAVAELRVILELTVPFAKVGGRVFLYKGREYLKELENAKNAIEVLKVELTEIVEYNILNKNRVLLIFEKKESVDKFPRRYNKILKSPL</sequence>
<gene>
    <name evidence="6" type="primary">rsmG</name>
    <name evidence="7" type="ORF">XJ44_07400</name>
</gene>
<dbReference type="EMBL" id="LBFC01000022">
    <property type="protein sequence ID" value="ONN26689.1"/>
    <property type="molecule type" value="Genomic_DNA"/>
</dbReference>
<dbReference type="GO" id="GO:0008168">
    <property type="term" value="F:methyltransferase activity"/>
    <property type="evidence" value="ECO:0007669"/>
    <property type="project" value="UniProtKB-KW"/>
</dbReference>
<keyword evidence="1 6" id="KW-0963">Cytoplasm</keyword>
<evidence type="ECO:0000256" key="4">
    <source>
        <dbReference type="ARBA" id="ARBA00022679"/>
    </source>
</evidence>
<dbReference type="Gene3D" id="3.40.50.150">
    <property type="entry name" value="Vaccinia Virus protein VP39"/>
    <property type="match status" value="1"/>
</dbReference>
<accession>A0ABX3IHA2</accession>
<evidence type="ECO:0000313" key="7">
    <source>
        <dbReference type="EMBL" id="ONN26689.1"/>
    </source>
</evidence>
<dbReference type="SUPFAM" id="SSF53335">
    <property type="entry name" value="S-adenosyl-L-methionine-dependent methyltransferases"/>
    <property type="match status" value="1"/>
</dbReference>
<proteinExistence type="inferred from homology"/>
<organism evidence="7 8">
    <name type="scientific">Thermosipho affectus</name>
    <dbReference type="NCBI Taxonomy" id="660294"/>
    <lineage>
        <taxon>Bacteria</taxon>
        <taxon>Thermotogati</taxon>
        <taxon>Thermotogota</taxon>
        <taxon>Thermotogae</taxon>
        <taxon>Thermotogales</taxon>
        <taxon>Fervidobacteriaceae</taxon>
        <taxon>Thermosipho</taxon>
    </lineage>
</organism>
<comment type="similarity">
    <text evidence="6">Belongs to the methyltransferase superfamily. RNA methyltransferase RsmG family.</text>
</comment>
<dbReference type="PANTHER" id="PTHR31760:SF0">
    <property type="entry name" value="S-ADENOSYL-L-METHIONINE-DEPENDENT METHYLTRANSFERASES SUPERFAMILY PROTEIN"/>
    <property type="match status" value="1"/>
</dbReference>
<evidence type="ECO:0000256" key="1">
    <source>
        <dbReference type="ARBA" id="ARBA00022490"/>
    </source>
</evidence>
<keyword evidence="8" id="KW-1185">Reference proteome</keyword>
<evidence type="ECO:0000256" key="2">
    <source>
        <dbReference type="ARBA" id="ARBA00022552"/>
    </source>
</evidence>
<dbReference type="Proteomes" id="UP000242616">
    <property type="component" value="Unassembled WGS sequence"/>
</dbReference>
<dbReference type="EC" id="2.1.1.-" evidence="6"/>
<dbReference type="PANTHER" id="PTHR31760">
    <property type="entry name" value="S-ADENOSYL-L-METHIONINE-DEPENDENT METHYLTRANSFERASES SUPERFAMILY PROTEIN"/>
    <property type="match status" value="1"/>
</dbReference>
<evidence type="ECO:0000313" key="8">
    <source>
        <dbReference type="Proteomes" id="UP000242616"/>
    </source>
</evidence>
<dbReference type="PIRSF" id="PIRSF003078">
    <property type="entry name" value="GidB"/>
    <property type="match status" value="1"/>
</dbReference>
<keyword evidence="3 6" id="KW-0489">Methyltransferase</keyword>
<dbReference type="Pfam" id="PF02527">
    <property type="entry name" value="GidB"/>
    <property type="match status" value="1"/>
</dbReference>
<feature type="binding site" evidence="6">
    <location>
        <begin position="77"/>
        <end position="79"/>
    </location>
    <ligand>
        <name>S-adenosyl-L-methionine</name>
        <dbReference type="ChEBI" id="CHEBI:59789"/>
    </ligand>
</feature>
<evidence type="ECO:0000256" key="6">
    <source>
        <dbReference type="HAMAP-Rule" id="MF_00074"/>
    </source>
</evidence>
<feature type="binding site" evidence="6">
    <location>
        <begin position="105"/>
        <end position="106"/>
    </location>
    <ligand>
        <name>S-adenosyl-L-methionine</name>
        <dbReference type="ChEBI" id="CHEBI:59789"/>
    </ligand>
</feature>
<evidence type="ECO:0000256" key="5">
    <source>
        <dbReference type="ARBA" id="ARBA00022691"/>
    </source>
</evidence>
<dbReference type="HAMAP" id="MF_00074">
    <property type="entry name" value="16SrRNA_methyltr_G"/>
    <property type="match status" value="1"/>
</dbReference>
<dbReference type="InterPro" id="IPR029063">
    <property type="entry name" value="SAM-dependent_MTases_sf"/>
</dbReference>
<dbReference type="RefSeq" id="WP_077198579.1">
    <property type="nucleotide sequence ID" value="NZ_LBFC01000022.1"/>
</dbReference>
<feature type="binding site" evidence="6">
    <location>
        <position position="54"/>
    </location>
    <ligand>
        <name>S-adenosyl-L-methionine</name>
        <dbReference type="ChEBI" id="CHEBI:59789"/>
    </ligand>
</feature>
<comment type="subcellular location">
    <subcellularLocation>
        <location evidence="6">Cytoplasm</location>
    </subcellularLocation>
</comment>
<dbReference type="NCBIfam" id="TIGR00138">
    <property type="entry name" value="rsmG_gidB"/>
    <property type="match status" value="1"/>
</dbReference>
<evidence type="ECO:0000256" key="3">
    <source>
        <dbReference type="ARBA" id="ARBA00022603"/>
    </source>
</evidence>
<name>A0ABX3IHA2_9BACT</name>